<reference evidence="2" key="2">
    <citation type="submission" date="2020-11" db="EMBL/GenBank/DDBJ databases">
        <authorList>
            <person name="McCartney M.A."/>
            <person name="Auch B."/>
            <person name="Kono T."/>
            <person name="Mallez S."/>
            <person name="Becker A."/>
            <person name="Gohl D.M."/>
            <person name="Silverstein K.A.T."/>
            <person name="Koren S."/>
            <person name="Bechman K.B."/>
            <person name="Herman A."/>
            <person name="Abrahante J.E."/>
            <person name="Garbe J."/>
        </authorList>
    </citation>
    <scope>NUCLEOTIDE SEQUENCE</scope>
    <source>
        <strain evidence="2">Duluth1</strain>
        <tissue evidence="2">Whole animal</tissue>
    </source>
</reference>
<protein>
    <submittedName>
        <fullName evidence="2">Uncharacterized protein</fullName>
    </submittedName>
</protein>
<feature type="compositionally biased region" description="Basic and acidic residues" evidence="1">
    <location>
        <begin position="336"/>
        <end position="354"/>
    </location>
</feature>
<accession>A0A9D4EMN0</accession>
<sequence>MANKDSKRIWQTYHGNESNGVKSAMGGGYDPSSYGQGGGDSRHQIQRQDQRSIEASKQMLFGVYGNVISILEEYEKRESPGKQLARSDIHIPDQSRKGKDDIESIVETQLLLFESQLKTCPAEVRNQLGDELKQKTIKWCSVRHGQTLNKTDRFIAQLYEILERGRTQHAFYSRPTPNITADVMRANIPHLMRGKHDQATLDQSFRYDRDRKAVAPNVRASAADSLQRGSERLAEIKPDLKGSLRGYMTQPIRCLNQADGNDKLIWKASKMSGKNGGQSNPKQNVPNPGGTNPQPELMATGLQKDEMKISNQELYHKDQAEQKVPLQNASLQDEEAQQRAQEHNPIERGGDTDHTNMIIDAENGVLNRDSRPDLHGRENDPKPPQGRMPEGRSSHDVNCREHNHPKVAKAGHIGDQWEDFGRGPQPHKKEVMQMQLQRAAEASKQMLYGVYGNFVSILEEYEARTHKTNAGRSKIHLPDQSRKTVEDVQSIVQTQLLLFETQQRACPKEVSASINKELRKKTLHWAAVRHEKKMPINETDKYICQLYEVLAKGKTKHEILEKPREHVSAETIRENVQHIFKGKHDAMEVDQQFKNDDKKKATSPETRRSGLDDAYHFGVLRMADARPELAAILTDDLAEFKKEGIEDMK</sequence>
<organism evidence="2 3">
    <name type="scientific">Dreissena polymorpha</name>
    <name type="common">Zebra mussel</name>
    <name type="synonym">Mytilus polymorpha</name>
    <dbReference type="NCBI Taxonomy" id="45954"/>
    <lineage>
        <taxon>Eukaryota</taxon>
        <taxon>Metazoa</taxon>
        <taxon>Spiralia</taxon>
        <taxon>Lophotrochozoa</taxon>
        <taxon>Mollusca</taxon>
        <taxon>Bivalvia</taxon>
        <taxon>Autobranchia</taxon>
        <taxon>Heteroconchia</taxon>
        <taxon>Euheterodonta</taxon>
        <taxon>Imparidentia</taxon>
        <taxon>Neoheterodontei</taxon>
        <taxon>Myida</taxon>
        <taxon>Dreissenoidea</taxon>
        <taxon>Dreissenidae</taxon>
        <taxon>Dreissena</taxon>
    </lineage>
</organism>
<dbReference type="Proteomes" id="UP000828390">
    <property type="component" value="Unassembled WGS sequence"/>
</dbReference>
<evidence type="ECO:0000313" key="3">
    <source>
        <dbReference type="Proteomes" id="UP000828390"/>
    </source>
</evidence>
<evidence type="ECO:0000256" key="1">
    <source>
        <dbReference type="SAM" id="MobiDB-lite"/>
    </source>
</evidence>
<feature type="region of interest" description="Disordered" evidence="1">
    <location>
        <begin position="270"/>
        <end position="297"/>
    </location>
</feature>
<comment type="caution">
    <text evidence="2">The sequence shown here is derived from an EMBL/GenBank/DDBJ whole genome shotgun (WGS) entry which is preliminary data.</text>
</comment>
<feature type="region of interest" description="Disordered" evidence="1">
    <location>
        <begin position="330"/>
        <end position="397"/>
    </location>
</feature>
<reference evidence="2" key="1">
    <citation type="journal article" date="2019" name="bioRxiv">
        <title>The Genome of the Zebra Mussel, Dreissena polymorpha: A Resource for Invasive Species Research.</title>
        <authorList>
            <person name="McCartney M.A."/>
            <person name="Auch B."/>
            <person name="Kono T."/>
            <person name="Mallez S."/>
            <person name="Zhang Y."/>
            <person name="Obille A."/>
            <person name="Becker A."/>
            <person name="Abrahante J.E."/>
            <person name="Garbe J."/>
            <person name="Badalamenti J.P."/>
            <person name="Herman A."/>
            <person name="Mangelson H."/>
            <person name="Liachko I."/>
            <person name="Sullivan S."/>
            <person name="Sone E.D."/>
            <person name="Koren S."/>
            <person name="Silverstein K.A.T."/>
            <person name="Beckman K.B."/>
            <person name="Gohl D.M."/>
        </authorList>
    </citation>
    <scope>NUCLEOTIDE SEQUENCE</scope>
    <source>
        <strain evidence="2">Duluth1</strain>
        <tissue evidence="2">Whole animal</tissue>
    </source>
</reference>
<evidence type="ECO:0000313" key="2">
    <source>
        <dbReference type="EMBL" id="KAH3783474.1"/>
    </source>
</evidence>
<feature type="compositionally biased region" description="Polar residues" evidence="1">
    <location>
        <begin position="277"/>
        <end position="294"/>
    </location>
</feature>
<feature type="region of interest" description="Disordered" evidence="1">
    <location>
        <begin position="1"/>
        <end position="51"/>
    </location>
</feature>
<gene>
    <name evidence="2" type="ORF">DPMN_161412</name>
</gene>
<keyword evidence="3" id="KW-1185">Reference proteome</keyword>
<feature type="compositionally biased region" description="Basic and acidic residues" evidence="1">
    <location>
        <begin position="40"/>
        <end position="51"/>
    </location>
</feature>
<feature type="compositionally biased region" description="Gly residues" evidence="1">
    <location>
        <begin position="25"/>
        <end position="39"/>
    </location>
</feature>
<feature type="compositionally biased region" description="Basic and acidic residues" evidence="1">
    <location>
        <begin position="368"/>
        <end position="381"/>
    </location>
</feature>
<proteinExistence type="predicted"/>
<dbReference type="AlphaFoldDB" id="A0A9D4EMN0"/>
<name>A0A9D4EMN0_DREPO</name>
<dbReference type="EMBL" id="JAIWYP010000008">
    <property type="protein sequence ID" value="KAH3783474.1"/>
    <property type="molecule type" value="Genomic_DNA"/>
</dbReference>
<feature type="region of interest" description="Disordered" evidence="1">
    <location>
        <begin position="79"/>
        <end position="99"/>
    </location>
</feature>